<protein>
    <submittedName>
        <fullName evidence="2">Uncharacterized protein</fullName>
    </submittedName>
</protein>
<feature type="region of interest" description="Disordered" evidence="1">
    <location>
        <begin position="1"/>
        <end position="47"/>
    </location>
</feature>
<reference evidence="2 3" key="1">
    <citation type="submission" date="2016-07" db="EMBL/GenBank/DDBJ databases">
        <title>Pervasive Adenine N6-methylation of Active Genes in Fungi.</title>
        <authorList>
            <consortium name="DOE Joint Genome Institute"/>
            <person name="Mondo S.J."/>
            <person name="Dannebaum R.O."/>
            <person name="Kuo R.C."/>
            <person name="Labutti K."/>
            <person name="Haridas S."/>
            <person name="Kuo A."/>
            <person name="Salamov A."/>
            <person name="Ahrendt S.R."/>
            <person name="Lipzen A."/>
            <person name="Sullivan W."/>
            <person name="Andreopoulos W.B."/>
            <person name="Clum A."/>
            <person name="Lindquist E."/>
            <person name="Daum C."/>
            <person name="Ramamoorthy G.K."/>
            <person name="Gryganskyi A."/>
            <person name="Culley D."/>
            <person name="Magnuson J.K."/>
            <person name="James T.Y."/>
            <person name="O'Malley M.A."/>
            <person name="Stajich J.E."/>
            <person name="Spatafora J.W."/>
            <person name="Visel A."/>
            <person name="Grigoriev I.V."/>
        </authorList>
    </citation>
    <scope>NUCLEOTIDE SEQUENCE [LARGE SCALE GENOMIC DNA]</scope>
    <source>
        <strain evidence="2 3">62-1032</strain>
    </source>
</reference>
<dbReference type="AlphaFoldDB" id="A0A1Y2DAA5"/>
<gene>
    <name evidence="2" type="ORF">BCR35DRAFT_215014</name>
</gene>
<keyword evidence="3" id="KW-1185">Reference proteome</keyword>
<feature type="compositionally biased region" description="Pro residues" evidence="1">
    <location>
        <begin position="20"/>
        <end position="29"/>
    </location>
</feature>
<dbReference type="Proteomes" id="UP000193467">
    <property type="component" value="Unassembled WGS sequence"/>
</dbReference>
<evidence type="ECO:0000313" key="3">
    <source>
        <dbReference type="Proteomes" id="UP000193467"/>
    </source>
</evidence>
<evidence type="ECO:0000313" key="2">
    <source>
        <dbReference type="EMBL" id="ORY56189.1"/>
    </source>
</evidence>
<accession>A0A1Y2DAA5</accession>
<comment type="caution">
    <text evidence="2">The sequence shown here is derived from an EMBL/GenBank/DDBJ whole genome shotgun (WGS) entry which is preliminary data.</text>
</comment>
<dbReference type="InParanoid" id="A0A1Y2DAA5"/>
<sequence>MLKTLLSIRNTLDTLSSPFSHPPGEPTPNPLRYAPTTLPPRTHHRGQETLWSVPFSRSVRSRLLL</sequence>
<feature type="compositionally biased region" description="Polar residues" evidence="1">
    <location>
        <begin position="7"/>
        <end position="19"/>
    </location>
</feature>
<organism evidence="2 3">
    <name type="scientific">Leucosporidium creatinivorum</name>
    <dbReference type="NCBI Taxonomy" id="106004"/>
    <lineage>
        <taxon>Eukaryota</taxon>
        <taxon>Fungi</taxon>
        <taxon>Dikarya</taxon>
        <taxon>Basidiomycota</taxon>
        <taxon>Pucciniomycotina</taxon>
        <taxon>Microbotryomycetes</taxon>
        <taxon>Leucosporidiales</taxon>
        <taxon>Leucosporidium</taxon>
    </lineage>
</organism>
<name>A0A1Y2DAA5_9BASI</name>
<evidence type="ECO:0000256" key="1">
    <source>
        <dbReference type="SAM" id="MobiDB-lite"/>
    </source>
</evidence>
<proteinExistence type="predicted"/>
<dbReference type="EMBL" id="MCGR01000087">
    <property type="protein sequence ID" value="ORY56189.1"/>
    <property type="molecule type" value="Genomic_DNA"/>
</dbReference>